<dbReference type="GO" id="GO:0046872">
    <property type="term" value="F:metal ion binding"/>
    <property type="evidence" value="ECO:0007669"/>
    <property type="project" value="UniProtKB-KW"/>
</dbReference>
<protein>
    <submittedName>
        <fullName evidence="14">TRIP6 protein</fullName>
    </submittedName>
</protein>
<dbReference type="CDD" id="cd09437">
    <property type="entry name" value="LIM3_LPP"/>
    <property type="match status" value="1"/>
</dbReference>
<keyword evidence="4" id="KW-0963">Cytoplasm</keyword>
<evidence type="ECO:0000259" key="13">
    <source>
        <dbReference type="PROSITE" id="PS50023"/>
    </source>
</evidence>
<keyword evidence="15" id="KW-1185">Reference proteome</keyword>
<feature type="compositionally biased region" description="Polar residues" evidence="12">
    <location>
        <begin position="7"/>
        <end position="49"/>
    </location>
</feature>
<evidence type="ECO:0000256" key="5">
    <source>
        <dbReference type="ARBA" id="ARBA00022723"/>
    </source>
</evidence>
<evidence type="ECO:0000256" key="2">
    <source>
        <dbReference type="ARBA" id="ARBA00004496"/>
    </source>
</evidence>
<dbReference type="EMBL" id="OV696696">
    <property type="protein sequence ID" value="CAH1239395.1"/>
    <property type="molecule type" value="Genomic_DNA"/>
</dbReference>
<dbReference type="GO" id="GO:0005925">
    <property type="term" value="C:focal adhesion"/>
    <property type="evidence" value="ECO:0007669"/>
    <property type="project" value="TreeGrafter"/>
</dbReference>
<dbReference type="GO" id="GO:0001725">
    <property type="term" value="C:stress fiber"/>
    <property type="evidence" value="ECO:0007669"/>
    <property type="project" value="TreeGrafter"/>
</dbReference>
<dbReference type="GO" id="GO:0098609">
    <property type="term" value="P:cell-cell adhesion"/>
    <property type="evidence" value="ECO:0007669"/>
    <property type="project" value="TreeGrafter"/>
</dbReference>
<keyword evidence="7 11" id="KW-0862">Zinc</keyword>
<evidence type="ECO:0000256" key="8">
    <source>
        <dbReference type="ARBA" id="ARBA00022889"/>
    </source>
</evidence>
<feature type="compositionally biased region" description="Low complexity" evidence="12">
    <location>
        <begin position="209"/>
        <end position="248"/>
    </location>
</feature>
<evidence type="ECO:0000256" key="4">
    <source>
        <dbReference type="ARBA" id="ARBA00022490"/>
    </source>
</evidence>
<dbReference type="PROSITE" id="PS00478">
    <property type="entry name" value="LIM_DOMAIN_1"/>
    <property type="match status" value="1"/>
</dbReference>
<dbReference type="SMART" id="SM00132">
    <property type="entry name" value="LIM"/>
    <property type="match status" value="3"/>
</dbReference>
<dbReference type="PANTHER" id="PTHR24207:SF2">
    <property type="entry name" value="ZYX102 PROTEIN"/>
    <property type="match status" value="1"/>
</dbReference>
<evidence type="ECO:0000313" key="15">
    <source>
        <dbReference type="Proteomes" id="UP000838412"/>
    </source>
</evidence>
<dbReference type="CDD" id="cd09354">
    <property type="entry name" value="LIM2_LPP"/>
    <property type="match status" value="1"/>
</dbReference>
<dbReference type="Pfam" id="PF00412">
    <property type="entry name" value="LIM"/>
    <property type="match status" value="3"/>
</dbReference>
<feature type="compositionally biased region" description="Low complexity" evidence="12">
    <location>
        <begin position="346"/>
        <end position="375"/>
    </location>
</feature>
<keyword evidence="6" id="KW-0677">Repeat</keyword>
<evidence type="ECO:0000256" key="1">
    <source>
        <dbReference type="ARBA" id="ARBA00004282"/>
    </source>
</evidence>
<feature type="domain" description="LIM zinc-binding" evidence="13">
    <location>
        <begin position="415"/>
        <end position="474"/>
    </location>
</feature>
<feature type="compositionally biased region" description="Polar residues" evidence="12">
    <location>
        <begin position="378"/>
        <end position="389"/>
    </location>
</feature>
<organism evidence="14 15">
    <name type="scientific">Branchiostoma lanceolatum</name>
    <name type="common">Common lancelet</name>
    <name type="synonym">Amphioxus lanceolatum</name>
    <dbReference type="NCBI Taxonomy" id="7740"/>
    <lineage>
        <taxon>Eukaryota</taxon>
        <taxon>Metazoa</taxon>
        <taxon>Chordata</taxon>
        <taxon>Cephalochordata</taxon>
        <taxon>Leptocardii</taxon>
        <taxon>Amphioxiformes</taxon>
        <taxon>Branchiostomatidae</taxon>
        <taxon>Branchiostoma</taxon>
    </lineage>
</organism>
<feature type="domain" description="LIM zinc-binding" evidence="13">
    <location>
        <begin position="475"/>
        <end position="535"/>
    </location>
</feature>
<dbReference type="GO" id="GO:0005737">
    <property type="term" value="C:cytoplasm"/>
    <property type="evidence" value="ECO:0007669"/>
    <property type="project" value="UniProtKB-SubCell"/>
</dbReference>
<dbReference type="PROSITE" id="PS50023">
    <property type="entry name" value="LIM_DOMAIN_2"/>
    <property type="match status" value="3"/>
</dbReference>
<evidence type="ECO:0000256" key="6">
    <source>
        <dbReference type="ARBA" id="ARBA00022737"/>
    </source>
</evidence>
<dbReference type="InterPro" id="IPR001781">
    <property type="entry name" value="Znf_LIM"/>
</dbReference>
<dbReference type="FunFam" id="2.10.110.10:FF:000027">
    <property type="entry name" value="lipoma-preferred partner isoform X1"/>
    <property type="match status" value="1"/>
</dbReference>
<dbReference type="AlphaFoldDB" id="A0A8J9VGD9"/>
<dbReference type="SUPFAM" id="SSF57716">
    <property type="entry name" value="Glucocorticoid receptor-like (DNA-binding domain)"/>
    <property type="match status" value="3"/>
</dbReference>
<feature type="region of interest" description="Disordered" evidence="12">
    <location>
        <begin position="1"/>
        <end position="389"/>
    </location>
</feature>
<comment type="subcellular location">
    <subcellularLocation>
        <location evidence="1">Cell junction</location>
    </subcellularLocation>
    <subcellularLocation>
        <location evidence="2">Cytoplasm</location>
    </subcellularLocation>
</comment>
<keyword evidence="5 11" id="KW-0479">Metal-binding</keyword>
<evidence type="ECO:0000256" key="10">
    <source>
        <dbReference type="ARBA" id="ARBA00023038"/>
    </source>
</evidence>
<dbReference type="Proteomes" id="UP000838412">
    <property type="component" value="Chromosome 11"/>
</dbReference>
<dbReference type="FunFam" id="2.10.110.10:FF:000109">
    <property type="entry name" value="Lipoma preferred partner"/>
    <property type="match status" value="1"/>
</dbReference>
<dbReference type="CDD" id="cd09350">
    <property type="entry name" value="LIM1_TRIP6"/>
    <property type="match status" value="1"/>
</dbReference>
<proteinExistence type="inferred from homology"/>
<feature type="compositionally biased region" description="Low complexity" evidence="12">
    <location>
        <begin position="256"/>
        <end position="299"/>
    </location>
</feature>
<keyword evidence="10 11" id="KW-0440">LIM domain</keyword>
<gene>
    <name evidence="14" type="primary">TRIP6</name>
    <name evidence="14" type="ORF">BLAG_LOCUS3716</name>
</gene>
<dbReference type="PANTHER" id="PTHR24207">
    <property type="entry name" value="ZYX102 PROTEIN"/>
    <property type="match status" value="1"/>
</dbReference>
<name>A0A8J9VGD9_BRALA</name>
<comment type="similarity">
    <text evidence="3">Belongs to the zyxin/ajuba family.</text>
</comment>
<keyword evidence="9" id="KW-0965">Cell junction</keyword>
<feature type="compositionally biased region" description="Polar residues" evidence="12">
    <location>
        <begin position="81"/>
        <end position="116"/>
    </location>
</feature>
<reference evidence="14" key="1">
    <citation type="submission" date="2022-01" db="EMBL/GenBank/DDBJ databases">
        <authorList>
            <person name="Braso-Vives M."/>
        </authorList>
    </citation>
    <scope>NUCLEOTIDE SEQUENCE</scope>
</reference>
<evidence type="ECO:0000256" key="9">
    <source>
        <dbReference type="ARBA" id="ARBA00022949"/>
    </source>
</evidence>
<dbReference type="FunFam" id="2.10.110.10:FF:000042">
    <property type="entry name" value="lipoma-preferred partner isoform X1"/>
    <property type="match status" value="1"/>
</dbReference>
<feature type="domain" description="LIM zinc-binding" evidence="13">
    <location>
        <begin position="536"/>
        <end position="605"/>
    </location>
</feature>
<evidence type="ECO:0000256" key="12">
    <source>
        <dbReference type="SAM" id="MobiDB-lite"/>
    </source>
</evidence>
<evidence type="ECO:0000256" key="3">
    <source>
        <dbReference type="ARBA" id="ARBA00009611"/>
    </source>
</evidence>
<feature type="compositionally biased region" description="Polar residues" evidence="12">
    <location>
        <begin position="197"/>
        <end position="208"/>
    </location>
</feature>
<dbReference type="OrthoDB" id="25414at2759"/>
<dbReference type="Gene3D" id="2.10.110.10">
    <property type="entry name" value="Cysteine Rich Protein"/>
    <property type="match status" value="3"/>
</dbReference>
<evidence type="ECO:0000313" key="14">
    <source>
        <dbReference type="EMBL" id="CAH1239395.1"/>
    </source>
</evidence>
<evidence type="ECO:0000256" key="11">
    <source>
        <dbReference type="PROSITE-ProRule" id="PRU00125"/>
    </source>
</evidence>
<evidence type="ECO:0000256" key="7">
    <source>
        <dbReference type="ARBA" id="ARBA00022833"/>
    </source>
</evidence>
<feature type="compositionally biased region" description="Polar residues" evidence="12">
    <location>
        <begin position="304"/>
        <end position="345"/>
    </location>
</feature>
<feature type="compositionally biased region" description="Pro residues" evidence="12">
    <location>
        <begin position="164"/>
        <end position="182"/>
    </location>
</feature>
<keyword evidence="8" id="KW-0130">Cell adhesion</keyword>
<sequence>MLKFSKTGKTASQEQLHNTKMSSQRLEQDKGSLTLSQRLEQDMGSLSLSDKSRLPPTTAPVFYSSAGKKFAPVVAPKPKKSQVQAAYQAQRTTEYSPSGTGARTQENYASYYSTTRLYIEEGTEDDLPPPPPPAFEGAQPARYDDDDFPPPPPPQEMTSYSSEPLPPPPNVGEDSFPPPPPETSYAKRSNGYAVTRPQDQYTPSPTNLPSSTYSPSPAQSYSPQPARTYTPPSSTRSYSPTTPSQSTYNPPPRTYTPPQSNYTPPQNNYTPPQNTYNSYSPTSTYSSSSSSYSTPGSYNRTAEKSMSQPYTPPQSNYTPPQNNYTPSTAEKSMSQPYTPPQQSRGNVGPSPSYSSPNSNIPSFNVSVNSPVANPASPQPQRSAGVTLTKSPEEELDVLTKCLVDKMENPETDFFGICGNCGQKVVVDEEGCSAMDKVFHVKCFTCTTCGGRLSGKPFYAMENHPYCEECYINSLEKCSVCSKPIMERILRATGKPYHPACFTCVVCGKSLDGIPFTVDATNQIHCIEDFHKKFAPRCSVCHEPIMPEPGQEETIRIVAMDRSFHVGCYKCEDCGMVLSSEADGRGCYPLDDHILCRDCNAKRIQALSARISTEL</sequence>
<accession>A0A8J9VGD9</accession>